<proteinExistence type="predicted"/>
<dbReference type="HOGENOM" id="CLU_2996414_0_0_1"/>
<reference evidence="3" key="1">
    <citation type="journal article" date="2013" name="Mol. Plant Microbe Interact.">
        <title>Global aspects of pacC regulation of pathogenicity genes in Colletotrichum gloeosporioides as revealed by transcriptome analysis.</title>
        <authorList>
            <person name="Alkan N."/>
            <person name="Meng X."/>
            <person name="Friedlander G."/>
            <person name="Reuveni E."/>
            <person name="Sukno S."/>
            <person name="Sherman A."/>
            <person name="Thon M."/>
            <person name="Fluhr R."/>
            <person name="Prusky D."/>
        </authorList>
    </citation>
    <scope>NUCLEOTIDE SEQUENCE [LARGE SCALE GENOMIC DNA]</scope>
    <source>
        <strain evidence="3">Cg-14</strain>
    </source>
</reference>
<evidence type="ECO:0000313" key="3">
    <source>
        <dbReference type="Proteomes" id="UP000015530"/>
    </source>
</evidence>
<name>T0JMW8_COLGC</name>
<accession>T0JMW8</accession>
<sequence>MLSLRKQSKLKQMQSNGRPSANGGVETNRLRTFNLFHVNGFVALTNNELYSFSYFIP</sequence>
<evidence type="ECO:0000256" key="1">
    <source>
        <dbReference type="SAM" id="MobiDB-lite"/>
    </source>
</evidence>
<evidence type="ECO:0000313" key="2">
    <source>
        <dbReference type="EMBL" id="EQB44487.1"/>
    </source>
</evidence>
<comment type="caution">
    <text evidence="2">The sequence shown here is derived from an EMBL/GenBank/DDBJ whole genome shotgun (WGS) entry which is preliminary data.</text>
</comment>
<dbReference type="EMBL" id="AMYD01003986">
    <property type="protein sequence ID" value="EQB44487.1"/>
    <property type="molecule type" value="Genomic_DNA"/>
</dbReference>
<feature type="region of interest" description="Disordered" evidence="1">
    <location>
        <begin position="1"/>
        <end position="25"/>
    </location>
</feature>
<dbReference type="AlphaFoldDB" id="T0JMW8"/>
<dbReference type="Proteomes" id="UP000015530">
    <property type="component" value="Unassembled WGS sequence"/>
</dbReference>
<gene>
    <name evidence="2" type="ORF">CGLO_16766</name>
</gene>
<organism evidence="2 3">
    <name type="scientific">Colletotrichum gloeosporioides (strain Cg-14)</name>
    <name type="common">Anthracnose fungus</name>
    <name type="synonym">Glomerella cingulata</name>
    <dbReference type="NCBI Taxonomy" id="1237896"/>
    <lineage>
        <taxon>Eukaryota</taxon>
        <taxon>Fungi</taxon>
        <taxon>Dikarya</taxon>
        <taxon>Ascomycota</taxon>
        <taxon>Pezizomycotina</taxon>
        <taxon>Sordariomycetes</taxon>
        <taxon>Hypocreomycetidae</taxon>
        <taxon>Glomerellales</taxon>
        <taxon>Glomerellaceae</taxon>
        <taxon>Colletotrichum</taxon>
        <taxon>Colletotrichum gloeosporioides species complex</taxon>
    </lineage>
</organism>
<protein>
    <submittedName>
        <fullName evidence="2">Uncharacterized protein</fullName>
    </submittedName>
</protein>
<feature type="compositionally biased region" description="Polar residues" evidence="1">
    <location>
        <begin position="10"/>
        <end position="19"/>
    </location>
</feature>